<evidence type="ECO:0000313" key="1">
    <source>
        <dbReference type="EMBL" id="XBX81199.1"/>
    </source>
</evidence>
<name>A0AAU7W4E0_9MICO</name>
<proteinExistence type="predicted"/>
<accession>A0AAU7W4E0</accession>
<dbReference type="SUPFAM" id="SSF103084">
    <property type="entry name" value="Holliday junction resolvase RusA"/>
    <property type="match status" value="1"/>
</dbReference>
<dbReference type="GO" id="GO:0006310">
    <property type="term" value="P:DNA recombination"/>
    <property type="evidence" value="ECO:0007669"/>
    <property type="project" value="InterPro"/>
</dbReference>
<dbReference type="GO" id="GO:0000287">
    <property type="term" value="F:magnesium ion binding"/>
    <property type="evidence" value="ECO:0007669"/>
    <property type="project" value="InterPro"/>
</dbReference>
<dbReference type="GO" id="GO:0006281">
    <property type="term" value="P:DNA repair"/>
    <property type="evidence" value="ECO:0007669"/>
    <property type="project" value="InterPro"/>
</dbReference>
<protein>
    <submittedName>
        <fullName evidence="1">Uncharacterized protein</fullName>
    </submittedName>
</protein>
<sequence length="141" mass="16438">MNWDGNGYAEAEQVQDQPGPFTTTFVFPWAKAPLSMNQRLHKMAEARIIADLRHLMHAKARHIPELDRCEVRLVWFVNTRRRRDDENIVATLKPLCDGLVDAEVVPDDTRAYMVKHMPEIRYEKGCEPRFEFTITELRADA</sequence>
<dbReference type="RefSeq" id="WP_350347221.1">
    <property type="nucleotide sequence ID" value="NZ_CP158374.1"/>
</dbReference>
<organism evidence="1">
    <name type="scientific">Agromyces sp. G08B096</name>
    <dbReference type="NCBI Taxonomy" id="3156399"/>
    <lineage>
        <taxon>Bacteria</taxon>
        <taxon>Bacillati</taxon>
        <taxon>Actinomycetota</taxon>
        <taxon>Actinomycetes</taxon>
        <taxon>Micrococcales</taxon>
        <taxon>Microbacteriaceae</taxon>
        <taxon>Agromyces</taxon>
    </lineage>
</organism>
<dbReference type="InterPro" id="IPR036614">
    <property type="entry name" value="RusA-like_sf"/>
</dbReference>
<dbReference type="EMBL" id="CP158374">
    <property type="protein sequence ID" value="XBX81199.1"/>
    <property type="molecule type" value="Genomic_DNA"/>
</dbReference>
<dbReference type="Gene3D" id="3.30.1330.70">
    <property type="entry name" value="Holliday junction resolvase RusA"/>
    <property type="match status" value="1"/>
</dbReference>
<gene>
    <name evidence="1" type="ORF">ABIQ69_11330</name>
</gene>
<reference evidence="1" key="1">
    <citation type="submission" date="2024-05" db="EMBL/GenBank/DDBJ databases">
        <authorList>
            <person name="Yu L."/>
        </authorList>
    </citation>
    <scope>NUCLEOTIDE SEQUENCE</scope>
    <source>
        <strain evidence="1">G08B096</strain>
    </source>
</reference>
<dbReference type="AlphaFoldDB" id="A0AAU7W4E0"/>